<dbReference type="EMBL" id="CP009268">
    <property type="protein sequence ID" value="AJA53959.1"/>
    <property type="molecule type" value="Genomic_DNA"/>
</dbReference>
<evidence type="ECO:0000313" key="8">
    <source>
        <dbReference type="EMBL" id="KRU14016.1"/>
    </source>
</evidence>
<dbReference type="EC" id="3.4.21.-" evidence="7"/>
<proteinExistence type="inferred from homology"/>
<reference evidence="8" key="2">
    <citation type="submission" date="2015-10" db="EMBL/GenBank/DDBJ databases">
        <title>Improved Draft Genome Sequence of Clostridium pasteurianum Strain ATCC 6013 (DSM 525) Using a Hybrid Next-Generation Sequencing Approach.</title>
        <authorList>
            <person name="Pyne M.E."/>
            <person name="Utturkar S.M."/>
            <person name="Brown S.D."/>
            <person name="Moo-Young M."/>
            <person name="Chung D.A."/>
            <person name="Chou P.C."/>
        </authorList>
    </citation>
    <scope>NUCLEOTIDE SEQUENCE</scope>
    <source>
        <strain evidence="8">ATCC 6013</strain>
    </source>
</reference>
<evidence type="ECO:0000259" key="6">
    <source>
        <dbReference type="Pfam" id="PF00082"/>
    </source>
</evidence>
<keyword evidence="10" id="KW-1185">Reference proteome</keyword>
<evidence type="ECO:0000313" key="9">
    <source>
        <dbReference type="Proteomes" id="UP000028042"/>
    </source>
</evidence>
<feature type="active site" description="Charge relay system" evidence="5">
    <location>
        <position position="152"/>
    </location>
</feature>
<sequence length="399" mass="44181">MFSIKKKLDNNLRLAIKNDRLKIYRVIIHCNALLDKLQSKIKSFKGELVCIIPSVNCVCANISSRAINRLIEYPEVDFITFDNFAYLCANSVSSSNKVNLSKNLKLTGKNTCIAIIDSGVYPHPDLLSPFKKIKNFIDIINGLNYPYDDNGHGTFISGLISSSGINSKGVYKGIAPNSSIYCIKAFNALGKAYISNILLAIDKVILDCKKFNIRILCLPFEICTEDNFILSLFYKSFEKAKENNIVVIVPSGNNENIKSSIRGIAGLDNCLTVGGLDTTSTMKSYSYSASGPCGKLMKPDLSAACVDIWSLKSDKNFISERNGVKLYPHKLQEYYTSFTGTSCAAAYVSGICALMLENNKNLNYKDIISLLKASCELLDFPKWQQGEGIINLNNLFSNE</sequence>
<dbReference type="GO" id="GO:0006508">
    <property type="term" value="P:proteolysis"/>
    <property type="evidence" value="ECO:0007669"/>
    <property type="project" value="UniProtKB-KW"/>
</dbReference>
<evidence type="ECO:0000256" key="5">
    <source>
        <dbReference type="PROSITE-ProRule" id="PRU01240"/>
    </source>
</evidence>
<dbReference type="Proteomes" id="UP000028042">
    <property type="component" value="Unassembled WGS sequence"/>
</dbReference>
<dbReference type="PROSITE" id="PS00136">
    <property type="entry name" value="SUBTILASE_ASP"/>
    <property type="match status" value="1"/>
</dbReference>
<dbReference type="PROSITE" id="PS51892">
    <property type="entry name" value="SUBTILASE"/>
    <property type="match status" value="1"/>
</dbReference>
<dbReference type="InterPro" id="IPR023827">
    <property type="entry name" value="Peptidase_S8_Asp-AS"/>
</dbReference>
<dbReference type="PANTHER" id="PTHR43806:SF11">
    <property type="entry name" value="CEREVISIN-RELATED"/>
    <property type="match status" value="1"/>
</dbReference>
<reference evidence="7 10" key="1">
    <citation type="journal article" date="2015" name="Genome Announc.">
        <title>Complete Genome Sequence of the Nitrogen-Fixing and Solvent-Producing Clostridium pasteurianum DSM 525.</title>
        <authorList>
            <person name="Poehlein A."/>
            <person name="Grosse-Honebrink A."/>
            <person name="Zhang Y."/>
            <person name="Minton N.P."/>
            <person name="Daniel R."/>
        </authorList>
    </citation>
    <scope>NUCLEOTIDE SEQUENCE [LARGE SCALE GENOMIC DNA]</scope>
    <source>
        <strain evidence="7">DSM 525</strain>
        <strain evidence="10">DSM 525 / ATCC 6013</strain>
    </source>
</reference>
<feature type="active site" description="Charge relay system" evidence="5">
    <location>
        <position position="342"/>
    </location>
</feature>
<name>A0A0H3J7T4_CLOPA</name>
<evidence type="ECO:0000313" key="7">
    <source>
        <dbReference type="EMBL" id="AJA53959.1"/>
    </source>
</evidence>
<keyword evidence="4 5" id="KW-0720">Serine protease</keyword>
<dbReference type="InterPro" id="IPR000209">
    <property type="entry name" value="Peptidase_S8/S53_dom"/>
</dbReference>
<dbReference type="PATRIC" id="fig|1262449.3.peg.2191"/>
<evidence type="ECO:0000256" key="4">
    <source>
        <dbReference type="ARBA" id="ARBA00022825"/>
    </source>
</evidence>
<dbReference type="GO" id="GO:0004252">
    <property type="term" value="F:serine-type endopeptidase activity"/>
    <property type="evidence" value="ECO:0007669"/>
    <property type="project" value="UniProtKB-UniRule"/>
</dbReference>
<comment type="similarity">
    <text evidence="1 5">Belongs to the peptidase S8 family.</text>
</comment>
<evidence type="ECO:0000313" key="10">
    <source>
        <dbReference type="Proteomes" id="UP000030905"/>
    </source>
</evidence>
<dbReference type="InterPro" id="IPR050131">
    <property type="entry name" value="Peptidase_S8_subtilisin-like"/>
</dbReference>
<dbReference type="eggNOG" id="COG1404">
    <property type="taxonomic scope" value="Bacteria"/>
</dbReference>
<dbReference type="AlphaFoldDB" id="A0A0H3J7T4"/>
<dbReference type="Gene3D" id="3.40.50.200">
    <property type="entry name" value="Peptidase S8/S53 domain"/>
    <property type="match status" value="1"/>
</dbReference>
<evidence type="ECO:0000256" key="1">
    <source>
        <dbReference type="ARBA" id="ARBA00011073"/>
    </source>
</evidence>
<dbReference type="Proteomes" id="UP000030905">
    <property type="component" value="Chromosome"/>
</dbReference>
<dbReference type="EMBL" id="JPGY02000001">
    <property type="protein sequence ID" value="KRU14016.1"/>
    <property type="molecule type" value="Genomic_DNA"/>
</dbReference>
<dbReference type="PROSITE" id="PS00137">
    <property type="entry name" value="SUBTILASE_HIS"/>
    <property type="match status" value="1"/>
</dbReference>
<dbReference type="SUPFAM" id="SSF52743">
    <property type="entry name" value="Subtilisin-like"/>
    <property type="match status" value="1"/>
</dbReference>
<organism evidence="7 10">
    <name type="scientific">Clostridium pasteurianum DSM 525 = ATCC 6013</name>
    <dbReference type="NCBI Taxonomy" id="1262449"/>
    <lineage>
        <taxon>Bacteria</taxon>
        <taxon>Bacillati</taxon>
        <taxon>Bacillota</taxon>
        <taxon>Clostridia</taxon>
        <taxon>Eubacteriales</taxon>
        <taxon>Clostridiaceae</taxon>
        <taxon>Clostridium</taxon>
    </lineage>
</organism>
<dbReference type="KEGG" id="cpat:CLPA_c39330"/>
<feature type="active site" description="Charge relay system" evidence="5">
    <location>
        <position position="117"/>
    </location>
</feature>
<dbReference type="Pfam" id="PF00082">
    <property type="entry name" value="Peptidase_S8"/>
    <property type="match status" value="1"/>
</dbReference>
<feature type="domain" description="Peptidase S8/S53" evidence="6">
    <location>
        <begin position="108"/>
        <end position="374"/>
    </location>
</feature>
<evidence type="ECO:0000256" key="3">
    <source>
        <dbReference type="ARBA" id="ARBA00022801"/>
    </source>
</evidence>
<keyword evidence="2 5" id="KW-0645">Protease</keyword>
<dbReference type="InterPro" id="IPR036852">
    <property type="entry name" value="Peptidase_S8/S53_dom_sf"/>
</dbReference>
<dbReference type="PRINTS" id="PR00723">
    <property type="entry name" value="SUBTILISIN"/>
</dbReference>
<dbReference type="InterPro" id="IPR015500">
    <property type="entry name" value="Peptidase_S8_subtilisin-rel"/>
</dbReference>
<dbReference type="PANTHER" id="PTHR43806">
    <property type="entry name" value="PEPTIDASE S8"/>
    <property type="match status" value="1"/>
</dbReference>
<dbReference type="GeneID" id="93076013"/>
<dbReference type="InterPro" id="IPR022398">
    <property type="entry name" value="Peptidase_S8_His-AS"/>
</dbReference>
<dbReference type="KEGG" id="cpae:CPAST_c39330"/>
<keyword evidence="3 5" id="KW-0378">Hydrolase</keyword>
<reference evidence="8 9" key="3">
    <citation type="journal article" name="Genome Announc.">
        <title>Improved Draft Genome Sequence of Clostridium pasteurianum Strain ATCC 6013 (DSM 525) Using a Hybrid Next-Generation Sequencing Approach.</title>
        <authorList>
            <person name="Pyne M.E."/>
            <person name="Utturkar S."/>
            <person name="Brown S.D."/>
            <person name="Moo-Young M."/>
            <person name="Chung D.A."/>
            <person name="Chou C.P."/>
        </authorList>
    </citation>
    <scope>NUCLEOTIDE SEQUENCE [LARGE SCALE GENOMIC DNA]</scope>
    <source>
        <strain evidence="8 9">ATCC 6013</strain>
    </source>
</reference>
<protein>
    <submittedName>
        <fullName evidence="8">Peptidase S8 and S53 subtilisin kexin sedolisin</fullName>
    </submittedName>
    <submittedName>
        <fullName evidence="7">Serine protease AprX</fullName>
        <ecNumber evidence="7">3.4.21.-</ecNumber>
    </submittedName>
</protein>
<accession>A0A0H3J7T4</accession>
<gene>
    <name evidence="7" type="primary">aprX</name>
    <name evidence="7" type="ORF">CLPA_c39330</name>
    <name evidence="8" type="ORF">CP6013_03272</name>
</gene>
<dbReference type="RefSeq" id="WP_003445146.1">
    <property type="nucleotide sequence ID" value="NZ_ANZB01000006.1"/>
</dbReference>
<evidence type="ECO:0000256" key="2">
    <source>
        <dbReference type="ARBA" id="ARBA00022670"/>
    </source>
</evidence>